<name>A0A2H0TX38_9BACT</name>
<proteinExistence type="predicted"/>
<gene>
    <name evidence="1" type="ORF">COU32_00495</name>
</gene>
<reference evidence="2" key="1">
    <citation type="submission" date="2017-09" db="EMBL/GenBank/DDBJ databases">
        <title>Depth-based differentiation of microbial function through sediment-hosted aquifers and enrichment of novel symbionts in the deep terrestrial subsurface.</title>
        <authorList>
            <person name="Probst A.J."/>
            <person name="Ladd B."/>
            <person name="Jarett J.K."/>
            <person name="Geller-Mcgrath D.E."/>
            <person name="Sieber C.M.K."/>
            <person name="Emerson J.B."/>
            <person name="Anantharaman K."/>
            <person name="Thomas B.C."/>
            <person name="Malmstrom R."/>
            <person name="Stieglmeier M."/>
            <person name="Klingl A."/>
            <person name="Woyke T."/>
            <person name="Ryan C.M."/>
            <person name="Banfield J.F."/>
        </authorList>
    </citation>
    <scope>NUCLEOTIDE SEQUENCE [LARGE SCALE GENOMIC DNA]</scope>
</reference>
<organism evidence="1 2">
    <name type="scientific">Candidatus Magasanikbacteria bacterium CG10_big_fil_rev_8_21_14_0_10_42_10</name>
    <dbReference type="NCBI Taxonomy" id="1974649"/>
    <lineage>
        <taxon>Bacteria</taxon>
        <taxon>Candidatus Magasanikiibacteriota</taxon>
    </lineage>
</organism>
<accession>A0A2H0TX38</accession>
<protein>
    <submittedName>
        <fullName evidence="1">Uncharacterized protein</fullName>
    </submittedName>
</protein>
<dbReference type="AlphaFoldDB" id="A0A2H0TX38"/>
<comment type="caution">
    <text evidence="1">The sequence shown here is derived from an EMBL/GenBank/DDBJ whole genome shotgun (WGS) entry which is preliminary data.</text>
</comment>
<evidence type="ECO:0000313" key="2">
    <source>
        <dbReference type="Proteomes" id="UP000231530"/>
    </source>
</evidence>
<sequence length="176" mass="21180">MNSTLYISKLDAAKRQLLTAIRLFKYDEDFVSIHTLTMSSNKILYDLLKKNKIQTPHDEQMSFIKKERRNEVQEKLFKAKNYFKHANNDHSEILEFNPEINAFYIQQTCEMYNKLTKENEMEFTIFLRWFFAKYPDILNSDRQFYENLPSELGVKVENKIEFFNAISKLFEFGKKL</sequence>
<dbReference type="EMBL" id="PFBY01000009">
    <property type="protein sequence ID" value="PIR76713.1"/>
    <property type="molecule type" value="Genomic_DNA"/>
</dbReference>
<evidence type="ECO:0000313" key="1">
    <source>
        <dbReference type="EMBL" id="PIR76713.1"/>
    </source>
</evidence>
<dbReference type="Proteomes" id="UP000231530">
    <property type="component" value="Unassembled WGS sequence"/>
</dbReference>